<dbReference type="GO" id="GO:0016787">
    <property type="term" value="F:hydrolase activity"/>
    <property type="evidence" value="ECO:0007669"/>
    <property type="project" value="UniProtKB-KW"/>
</dbReference>
<evidence type="ECO:0000313" key="2">
    <source>
        <dbReference type="Proteomes" id="UP001484239"/>
    </source>
</evidence>
<dbReference type="EMBL" id="JBBHLI010000006">
    <property type="protein sequence ID" value="MEK9501639.1"/>
    <property type="molecule type" value="Genomic_DNA"/>
</dbReference>
<organism evidence="1 2">
    <name type="scientific">Gaopeijia maritima</name>
    <dbReference type="NCBI Taxonomy" id="3119007"/>
    <lineage>
        <taxon>Bacteria</taxon>
        <taxon>Pseudomonadati</taxon>
        <taxon>Gemmatimonadota</taxon>
        <taxon>Longimicrobiia</taxon>
        <taxon>Gaopeijiales</taxon>
        <taxon>Gaopeijiaceae</taxon>
        <taxon>Gaopeijia</taxon>
    </lineage>
</organism>
<dbReference type="InterPro" id="IPR000801">
    <property type="entry name" value="Esterase-like"/>
</dbReference>
<name>A0ABU9EAF2_9BACT</name>
<dbReference type="Proteomes" id="UP001484239">
    <property type="component" value="Unassembled WGS sequence"/>
</dbReference>
<dbReference type="Pfam" id="PF00756">
    <property type="entry name" value="Esterase"/>
    <property type="match status" value="1"/>
</dbReference>
<keyword evidence="1" id="KW-0378">Hydrolase</keyword>
<dbReference type="PANTHER" id="PTHR48098">
    <property type="entry name" value="ENTEROCHELIN ESTERASE-RELATED"/>
    <property type="match status" value="1"/>
</dbReference>
<reference evidence="1 2" key="1">
    <citation type="submission" date="2024-02" db="EMBL/GenBank/DDBJ databases">
        <title>A novel Gemmatimonadota bacterium.</title>
        <authorList>
            <person name="Du Z.-J."/>
            <person name="Ye Y.-Q."/>
        </authorList>
    </citation>
    <scope>NUCLEOTIDE SEQUENCE [LARGE SCALE GENOMIC DNA]</scope>
    <source>
        <strain evidence="1 2">DH-20</strain>
    </source>
</reference>
<dbReference type="RefSeq" id="WP_405281361.1">
    <property type="nucleotide sequence ID" value="NZ_CP144380.1"/>
</dbReference>
<protein>
    <submittedName>
        <fullName evidence="1">Alpha/beta hydrolase-fold protein</fullName>
    </submittedName>
</protein>
<proteinExistence type="predicted"/>
<comment type="caution">
    <text evidence="1">The sequence shown here is derived from an EMBL/GenBank/DDBJ whole genome shotgun (WGS) entry which is preliminary data.</text>
</comment>
<dbReference type="Gene3D" id="3.40.50.1820">
    <property type="entry name" value="alpha/beta hydrolase"/>
    <property type="match status" value="1"/>
</dbReference>
<dbReference type="PANTHER" id="PTHR48098:SF3">
    <property type="entry name" value="IRON(III) ENTEROBACTIN ESTERASE"/>
    <property type="match status" value="1"/>
</dbReference>
<evidence type="ECO:0000313" key="1">
    <source>
        <dbReference type="EMBL" id="MEK9501639.1"/>
    </source>
</evidence>
<dbReference type="InterPro" id="IPR050583">
    <property type="entry name" value="Mycobacterial_A85_antigen"/>
</dbReference>
<accession>A0ABU9EAF2</accession>
<gene>
    <name evidence="1" type="ORF">WI372_11670</name>
</gene>
<sequence length="242" mass="27512">MKRRETWFSERLHRDVTMARWGTFGTPVLLFPTAGGDAEEIERFHIVGALRSALEAGRIKIYSCDSVAGRAMLTEEGSPEHRMWVMNQYQEYVRYEVVPAIRMDCESDDIEVVVGGASIGAFQALAAVCRYPEVFSKALCMSGTYDLERFLKARPNADYHRSSPLDFVPALAGDHLERLRQRFVILASGEGEAENIGQSWSVARVLGDQRVPNRVDSWGPDWKHDWPLWRNMVVEYLDELVG</sequence>
<dbReference type="InterPro" id="IPR029058">
    <property type="entry name" value="AB_hydrolase_fold"/>
</dbReference>
<keyword evidence="2" id="KW-1185">Reference proteome</keyword>
<dbReference type="SUPFAM" id="SSF53474">
    <property type="entry name" value="alpha/beta-Hydrolases"/>
    <property type="match status" value="1"/>
</dbReference>